<name>A0A557RXX6_9GAMM</name>
<sequence>MNKKVLNHSGEIVKMSNALARGRWLPKSIYEPRLIAQVAARVHKDDQEFKTYEIPVTAILQGKVDGRTYKILADAADNLMGKVITVDTDNKRGWIKYTIFSYCEYDAKNGCIRARFDPDLKPHYLNLKSNFAKYNLNEYMNLPSSYSQRIFEILKSWDDKPEVIIPLAEL</sequence>
<dbReference type="EMBL" id="VMNH01000028">
    <property type="protein sequence ID" value="TVO70012.1"/>
    <property type="molecule type" value="Genomic_DNA"/>
</dbReference>
<dbReference type="GO" id="GO:0006270">
    <property type="term" value="P:DNA replication initiation"/>
    <property type="evidence" value="ECO:0007669"/>
    <property type="project" value="InterPro"/>
</dbReference>
<proteinExistence type="inferred from homology"/>
<reference evidence="3 4" key="1">
    <citation type="submission" date="2019-07" db="EMBL/GenBank/DDBJ databases">
        <title>The pathways for chlorine oxyanion respiration interact through the shared metabolite chlorate.</title>
        <authorList>
            <person name="Barnum T.P."/>
            <person name="Cheng Y."/>
            <person name="Hill K.A."/>
            <person name="Lucas L.N."/>
            <person name="Carlson H.K."/>
            <person name="Coates J.D."/>
        </authorList>
    </citation>
    <scope>NUCLEOTIDE SEQUENCE [LARGE SCALE GENOMIC DNA]</scope>
    <source>
        <strain evidence="3 4">BK-1</strain>
    </source>
</reference>
<evidence type="ECO:0000313" key="3">
    <source>
        <dbReference type="EMBL" id="TVO70012.1"/>
    </source>
</evidence>
<dbReference type="SUPFAM" id="SSF46785">
    <property type="entry name" value="Winged helix' DNA-binding domain"/>
    <property type="match status" value="1"/>
</dbReference>
<dbReference type="RefSeq" id="WP_144360367.1">
    <property type="nucleotide sequence ID" value="NZ_VMNH01000028.1"/>
</dbReference>
<keyword evidence="4" id="KW-1185">Reference proteome</keyword>
<protein>
    <submittedName>
        <fullName evidence="3">Replication initiation protein</fullName>
    </submittedName>
</protein>
<organism evidence="3 4">
    <name type="scientific">Sedimenticola selenatireducens</name>
    <dbReference type="NCBI Taxonomy" id="191960"/>
    <lineage>
        <taxon>Bacteria</taxon>
        <taxon>Pseudomonadati</taxon>
        <taxon>Pseudomonadota</taxon>
        <taxon>Gammaproteobacteria</taxon>
        <taxon>Chromatiales</taxon>
        <taxon>Sedimenticolaceae</taxon>
        <taxon>Sedimenticola</taxon>
    </lineage>
</organism>
<dbReference type="AlphaFoldDB" id="A0A557RXX6"/>
<dbReference type="Pfam" id="PF01051">
    <property type="entry name" value="Rep3_N"/>
    <property type="match status" value="1"/>
</dbReference>
<dbReference type="Gene3D" id="1.10.10.10">
    <property type="entry name" value="Winged helix-like DNA-binding domain superfamily/Winged helix DNA-binding domain"/>
    <property type="match status" value="1"/>
</dbReference>
<feature type="domain" description="Initiator Rep protein WH1" evidence="2">
    <location>
        <begin position="12"/>
        <end position="155"/>
    </location>
</feature>
<dbReference type="GO" id="GO:0003887">
    <property type="term" value="F:DNA-directed DNA polymerase activity"/>
    <property type="evidence" value="ECO:0007669"/>
    <property type="project" value="InterPro"/>
</dbReference>
<accession>A0A557RXX6</accession>
<feature type="non-terminal residue" evidence="3">
    <location>
        <position position="170"/>
    </location>
</feature>
<gene>
    <name evidence="3" type="ORF">FHP88_17350</name>
</gene>
<evidence type="ECO:0000256" key="1">
    <source>
        <dbReference type="ARBA" id="ARBA00038283"/>
    </source>
</evidence>
<comment type="similarity">
    <text evidence="1">Belongs to the initiator RepB protein family.</text>
</comment>
<evidence type="ECO:0000259" key="2">
    <source>
        <dbReference type="Pfam" id="PF01051"/>
    </source>
</evidence>
<dbReference type="InterPro" id="IPR036390">
    <property type="entry name" value="WH_DNA-bd_sf"/>
</dbReference>
<comment type="caution">
    <text evidence="3">The sequence shown here is derived from an EMBL/GenBank/DDBJ whole genome shotgun (WGS) entry which is preliminary data.</text>
</comment>
<dbReference type="InterPro" id="IPR036388">
    <property type="entry name" value="WH-like_DNA-bd_sf"/>
</dbReference>
<dbReference type="InterPro" id="IPR000525">
    <property type="entry name" value="Initiator_Rep_WH1"/>
</dbReference>
<dbReference type="Proteomes" id="UP000316649">
    <property type="component" value="Unassembled WGS sequence"/>
</dbReference>
<dbReference type="OrthoDB" id="7060771at2"/>
<evidence type="ECO:0000313" key="4">
    <source>
        <dbReference type="Proteomes" id="UP000316649"/>
    </source>
</evidence>